<dbReference type="AlphaFoldDB" id="G5HBA9"/>
<keyword evidence="2" id="KW-1185">Reference proteome</keyword>
<proteinExistence type="predicted"/>
<evidence type="ECO:0000313" key="2">
    <source>
        <dbReference type="Proteomes" id="UP000006008"/>
    </source>
</evidence>
<dbReference type="HOGENOM" id="CLU_2462275_0_0_10"/>
<protein>
    <submittedName>
        <fullName evidence="1">Uncharacterized protein</fullName>
    </submittedName>
</protein>
<sequence>MSRDGTTAEISREDGYWVTFTRARGGDSIEVASYPLYLEDYGGVGFYADSTQVSIFHKPGTDRLVILPGFGSYKRIKASTENTTKNGK</sequence>
<dbReference type="STRING" id="742725.HMPREF9450_01924"/>
<dbReference type="RefSeq" id="WP_009134730.1">
    <property type="nucleotide sequence ID" value="NZ_CP102250.1"/>
</dbReference>
<name>G5HBA9_9BACT</name>
<dbReference type="Proteomes" id="UP000006008">
    <property type="component" value="Unassembled WGS sequence"/>
</dbReference>
<dbReference type="PATRIC" id="fig|742725.3.peg.2021"/>
<reference evidence="1 2" key="1">
    <citation type="submission" date="2011-08" db="EMBL/GenBank/DDBJ databases">
        <title>The Genome Sequence of Alistipes indistinctus YIT 12060.</title>
        <authorList>
            <consortium name="The Broad Institute Genome Sequencing Platform"/>
            <person name="Earl A."/>
            <person name="Ward D."/>
            <person name="Feldgarden M."/>
            <person name="Gevers D."/>
            <person name="Morotomi M."/>
            <person name="Young S.K."/>
            <person name="Zeng Q."/>
            <person name="Gargeya S."/>
            <person name="Fitzgerald M."/>
            <person name="Haas B."/>
            <person name="Abouelleil A."/>
            <person name="Alvarado L."/>
            <person name="Arachchi H.M."/>
            <person name="Berlin A."/>
            <person name="Brown A."/>
            <person name="Chapman S.B."/>
            <person name="Chen Z."/>
            <person name="Dunbar C."/>
            <person name="Freedman E."/>
            <person name="Gearin G."/>
            <person name="Gellesch M."/>
            <person name="Goldberg J."/>
            <person name="Griggs A."/>
            <person name="Gujja S."/>
            <person name="Heiman D."/>
            <person name="Howarth C."/>
            <person name="Larson L."/>
            <person name="Lui A."/>
            <person name="MacDonald P.J.P."/>
            <person name="Montmayeur A."/>
            <person name="Murphy C."/>
            <person name="Neiman D."/>
            <person name="Pearson M."/>
            <person name="Priest M."/>
            <person name="Roberts A."/>
            <person name="Saif S."/>
            <person name="Shea T."/>
            <person name="Shenoy N."/>
            <person name="Sisk P."/>
            <person name="Stolte C."/>
            <person name="Sykes S."/>
            <person name="Wortman J."/>
            <person name="Nusbaum C."/>
            <person name="Birren B."/>
        </authorList>
    </citation>
    <scope>NUCLEOTIDE SEQUENCE [LARGE SCALE GENOMIC DNA]</scope>
    <source>
        <strain evidence="1 2">YIT 12060</strain>
    </source>
</reference>
<accession>G5HBA9</accession>
<evidence type="ECO:0000313" key="1">
    <source>
        <dbReference type="EMBL" id="EHB91875.1"/>
    </source>
</evidence>
<dbReference type="EMBL" id="ADLD01000013">
    <property type="protein sequence ID" value="EHB91875.1"/>
    <property type="molecule type" value="Genomic_DNA"/>
</dbReference>
<comment type="caution">
    <text evidence="1">The sequence shown here is derived from an EMBL/GenBank/DDBJ whole genome shotgun (WGS) entry which is preliminary data.</text>
</comment>
<gene>
    <name evidence="1" type="ORF">HMPREF9450_01924</name>
</gene>
<dbReference type="GeneID" id="92815048"/>
<organism evidence="1 2">
    <name type="scientific">Alistipes indistinctus YIT 12060</name>
    <dbReference type="NCBI Taxonomy" id="742725"/>
    <lineage>
        <taxon>Bacteria</taxon>
        <taxon>Pseudomonadati</taxon>
        <taxon>Bacteroidota</taxon>
        <taxon>Bacteroidia</taxon>
        <taxon>Bacteroidales</taxon>
        <taxon>Rikenellaceae</taxon>
        <taxon>Alistipes</taxon>
    </lineage>
</organism>